<dbReference type="EMBL" id="VCQU01000004">
    <property type="protein sequence ID" value="NMN96038.1"/>
    <property type="molecule type" value="Genomic_DNA"/>
</dbReference>
<comment type="caution">
    <text evidence="6">The sequence shown here is derived from an EMBL/GenBank/DDBJ whole genome shotgun (WGS) entry which is preliminary data.</text>
</comment>
<reference evidence="6 7" key="1">
    <citation type="submission" date="2019-05" db="EMBL/GenBank/DDBJ databases">
        <authorList>
            <person name="Lee S.D."/>
        </authorList>
    </citation>
    <scope>NUCLEOTIDE SEQUENCE [LARGE SCALE GENOMIC DNA]</scope>
    <source>
        <strain evidence="6 7">YC2-7</strain>
    </source>
</reference>
<dbReference type="SUPFAM" id="SSF55826">
    <property type="entry name" value="YbaK/ProRS associated domain"/>
    <property type="match status" value="1"/>
</dbReference>
<dbReference type="AlphaFoldDB" id="A0A848KEH7"/>
<keyword evidence="2 4" id="KW-0648">Protein biosynthesis</keyword>
<dbReference type="PIRSF" id="PIRSF006181">
    <property type="entry name" value="EbsC_YbaK"/>
    <property type="match status" value="1"/>
</dbReference>
<dbReference type="InterPro" id="IPR007214">
    <property type="entry name" value="YbaK/aa-tRNA-synth-assoc-dom"/>
</dbReference>
<dbReference type="PANTHER" id="PTHR30411:SF0">
    <property type="entry name" value="CYS-TRNA(PRO)_CYS-TRNA(CYS) DEACYLASE YBAK"/>
    <property type="match status" value="1"/>
</dbReference>
<evidence type="ECO:0000313" key="7">
    <source>
        <dbReference type="Proteomes" id="UP000535543"/>
    </source>
</evidence>
<dbReference type="PANTHER" id="PTHR30411">
    <property type="entry name" value="CYTOPLASMIC PROTEIN"/>
    <property type="match status" value="1"/>
</dbReference>
<dbReference type="InterPro" id="IPR004369">
    <property type="entry name" value="Prolyl-tRNA_editing_YbaK/EbsC"/>
</dbReference>
<dbReference type="RefSeq" id="WP_169587545.1">
    <property type="nucleotide sequence ID" value="NZ_VCQU01000004.1"/>
</dbReference>
<comment type="similarity">
    <text evidence="1 4">Belongs to the prolyl-tRNA editing family. YbaK/EbsC subfamily.</text>
</comment>
<evidence type="ECO:0000256" key="4">
    <source>
        <dbReference type="PIRNR" id="PIRNR006181"/>
    </source>
</evidence>
<name>A0A848KEH7_9NOCA</name>
<dbReference type="Proteomes" id="UP000535543">
    <property type="component" value="Unassembled WGS sequence"/>
</dbReference>
<dbReference type="CDD" id="cd00002">
    <property type="entry name" value="YbaK_deacylase"/>
    <property type="match status" value="1"/>
</dbReference>
<dbReference type="InterPro" id="IPR036754">
    <property type="entry name" value="YbaK/aa-tRNA-synt-asso_dom_sf"/>
</dbReference>
<keyword evidence="7" id="KW-1185">Reference proteome</keyword>
<dbReference type="GO" id="GO:0002161">
    <property type="term" value="F:aminoacyl-tRNA deacylase activity"/>
    <property type="evidence" value="ECO:0007669"/>
    <property type="project" value="InterPro"/>
</dbReference>
<dbReference type="Pfam" id="PF04073">
    <property type="entry name" value="tRNA_edit"/>
    <property type="match status" value="1"/>
</dbReference>
<evidence type="ECO:0000256" key="1">
    <source>
        <dbReference type="ARBA" id="ARBA00009798"/>
    </source>
</evidence>
<evidence type="ECO:0000256" key="2">
    <source>
        <dbReference type="ARBA" id="ARBA00022917"/>
    </source>
</evidence>
<evidence type="ECO:0000259" key="5">
    <source>
        <dbReference type="Pfam" id="PF04073"/>
    </source>
</evidence>
<organism evidence="6 7">
    <name type="scientific">Antrihabitans stalactiti</name>
    <dbReference type="NCBI Taxonomy" id="2584121"/>
    <lineage>
        <taxon>Bacteria</taxon>
        <taxon>Bacillati</taxon>
        <taxon>Actinomycetota</taxon>
        <taxon>Actinomycetes</taxon>
        <taxon>Mycobacteriales</taxon>
        <taxon>Nocardiaceae</taxon>
        <taxon>Antrihabitans</taxon>
    </lineage>
</organism>
<evidence type="ECO:0000256" key="3">
    <source>
        <dbReference type="ARBA" id="ARBA00023239"/>
    </source>
</evidence>
<protein>
    <recommendedName>
        <fullName evidence="4">Cys-tRNA(Pro)/Cys-tRNA(Cys) deacylase</fullName>
        <ecNumber evidence="4">4.2.-.-</ecNumber>
    </recommendedName>
</protein>
<feature type="domain" description="YbaK/aminoacyl-tRNA synthetase-associated" evidence="5">
    <location>
        <begin position="37"/>
        <end position="150"/>
    </location>
</feature>
<dbReference type="GO" id="GO:0016829">
    <property type="term" value="F:lyase activity"/>
    <property type="evidence" value="ECO:0007669"/>
    <property type="project" value="UniProtKB-KW"/>
</dbReference>
<proteinExistence type="inferred from homology"/>
<accession>A0A848KEH7</accession>
<keyword evidence="3 4" id="KW-0456">Lyase</keyword>
<dbReference type="GO" id="GO:0006412">
    <property type="term" value="P:translation"/>
    <property type="evidence" value="ECO:0007669"/>
    <property type="project" value="UniProtKB-KW"/>
</dbReference>
<dbReference type="NCBIfam" id="TIGR00011">
    <property type="entry name" value="YbaK_EbsC"/>
    <property type="match status" value="1"/>
</dbReference>
<reference evidence="6 7" key="2">
    <citation type="submission" date="2020-06" db="EMBL/GenBank/DDBJ databases">
        <title>Antribacter stalactiti gen. nov., sp. nov., a new member of the family Nacardiaceae isolated from a cave.</title>
        <authorList>
            <person name="Kim I.S."/>
        </authorList>
    </citation>
    <scope>NUCLEOTIDE SEQUENCE [LARGE SCALE GENOMIC DNA]</scope>
    <source>
        <strain evidence="6 7">YC2-7</strain>
    </source>
</reference>
<dbReference type="Gene3D" id="3.90.960.10">
    <property type="entry name" value="YbaK/aminoacyl-tRNA synthetase-associated domain"/>
    <property type="match status" value="1"/>
</dbReference>
<dbReference type="EC" id="4.2.-.-" evidence="4"/>
<gene>
    <name evidence="6" type="primary">ybaK</name>
    <name evidence="6" type="ORF">FGL95_13445</name>
</gene>
<sequence>MAASATPATTLLVARGVPHNVHAYAYAHDPRSTSYGDEAVEALGVAAAQVFKTLVVELSSARLAVAVVPVETKLSLKAAAAALGAAKAVMADVAKAQRSTGYVVGGISPLGQRRPLATVVDSSALQWDRIFCSAGRRGLEIELAPDDLVALTSAVVADITAG</sequence>
<evidence type="ECO:0000313" key="6">
    <source>
        <dbReference type="EMBL" id="NMN96038.1"/>
    </source>
</evidence>